<dbReference type="AlphaFoldDB" id="A0A2M8ELL9"/>
<sequence>MNYTFPKDFIWGTATSAHQIEGNNTNSDWWEWEQSKKYFSQSSGVVSEREFPLEASGIACDSYNRYEEDFDLCVDLNNNAVRISIEWARIEPTQGNFDEKEILHYKKVLKAAKVRGLKTFVTLHHFTNPIWFSKIGGWTNVNAPSYFAKYAKKCAEEFYDLIDVFLTINEPQVYVYMSYFHGIWPPNKVSAVLSLWVQINLARANNRAYDDIKGSPSKKRVAPIIGIVKNIVWHEVSKSSKNPLDHVVAKFLNFIGSGFFFLLVKNKFDVIGLNYYFTNRIKNLKTKNPDDVTNDLGWWIYPKGLENVLLSLKKYGVDIFVTENGLADDKDEKRESFIRDMLESCVKAIDKGVNLKGYFHWSLLDNYEWHHGFWPCFGLVRVDRKTLKRSKRPSFKYYSEICKTGELKL</sequence>
<comment type="similarity">
    <text evidence="1 5">Belongs to the glycosyl hydrolase 1 family.</text>
</comment>
<name>A0A2M8ELL9_UNCKA</name>
<evidence type="ECO:0000256" key="2">
    <source>
        <dbReference type="ARBA" id="ARBA00022801"/>
    </source>
</evidence>
<dbReference type="Proteomes" id="UP000229756">
    <property type="component" value="Unassembled WGS sequence"/>
</dbReference>
<evidence type="ECO:0000256" key="4">
    <source>
        <dbReference type="PROSITE-ProRule" id="PRU10055"/>
    </source>
</evidence>
<dbReference type="Pfam" id="PF00232">
    <property type="entry name" value="Glyco_hydro_1"/>
    <property type="match status" value="2"/>
</dbReference>
<dbReference type="SUPFAM" id="SSF51445">
    <property type="entry name" value="(Trans)glycosidases"/>
    <property type="match status" value="1"/>
</dbReference>
<dbReference type="EMBL" id="PFSJ01000019">
    <property type="protein sequence ID" value="PJC23634.1"/>
    <property type="molecule type" value="Genomic_DNA"/>
</dbReference>
<dbReference type="GO" id="GO:0008422">
    <property type="term" value="F:beta-glucosidase activity"/>
    <property type="evidence" value="ECO:0007669"/>
    <property type="project" value="TreeGrafter"/>
</dbReference>
<dbReference type="PANTHER" id="PTHR10353">
    <property type="entry name" value="GLYCOSYL HYDROLASE"/>
    <property type="match status" value="1"/>
</dbReference>
<proteinExistence type="inferred from homology"/>
<dbReference type="GO" id="GO:0005975">
    <property type="term" value="P:carbohydrate metabolic process"/>
    <property type="evidence" value="ECO:0007669"/>
    <property type="project" value="InterPro"/>
</dbReference>
<dbReference type="PROSITE" id="PS00572">
    <property type="entry name" value="GLYCOSYL_HYDROL_F1_1"/>
    <property type="match status" value="1"/>
</dbReference>
<evidence type="ECO:0000256" key="3">
    <source>
        <dbReference type="ARBA" id="ARBA00023295"/>
    </source>
</evidence>
<dbReference type="InterPro" id="IPR017853">
    <property type="entry name" value="GH"/>
</dbReference>
<comment type="caution">
    <text evidence="6">The sequence shown here is derived from an EMBL/GenBank/DDBJ whole genome shotgun (WGS) entry which is preliminary data.</text>
</comment>
<dbReference type="InterPro" id="IPR018120">
    <property type="entry name" value="Glyco_hydro_1_AS"/>
</dbReference>
<evidence type="ECO:0000256" key="1">
    <source>
        <dbReference type="ARBA" id="ARBA00010838"/>
    </source>
</evidence>
<keyword evidence="3" id="KW-0326">Glycosidase</keyword>
<keyword evidence="2 6" id="KW-0378">Hydrolase</keyword>
<dbReference type="InterPro" id="IPR001360">
    <property type="entry name" value="Glyco_hydro_1"/>
</dbReference>
<dbReference type="PANTHER" id="PTHR10353:SF209">
    <property type="entry name" value="GALACTOLIPID GALACTOSYLTRANSFERASE SFR2, CHLOROPLASTIC"/>
    <property type="match status" value="1"/>
</dbReference>
<evidence type="ECO:0000256" key="5">
    <source>
        <dbReference type="RuleBase" id="RU003690"/>
    </source>
</evidence>
<protein>
    <submittedName>
        <fullName evidence="6">Glycoside hydrolase family 1 protein</fullName>
    </submittedName>
</protein>
<feature type="active site" description="Nucleophile" evidence="4">
    <location>
        <position position="323"/>
    </location>
</feature>
<accession>A0A2M8ELL9</accession>
<reference evidence="7" key="1">
    <citation type="submission" date="2017-09" db="EMBL/GenBank/DDBJ databases">
        <title>Depth-based differentiation of microbial function through sediment-hosted aquifers and enrichment of novel symbionts in the deep terrestrial subsurface.</title>
        <authorList>
            <person name="Probst A.J."/>
            <person name="Ladd B."/>
            <person name="Jarett J.K."/>
            <person name="Geller-Mcgrath D.E."/>
            <person name="Sieber C.M.K."/>
            <person name="Emerson J.B."/>
            <person name="Anantharaman K."/>
            <person name="Thomas B.C."/>
            <person name="Malmstrom R."/>
            <person name="Stieglmeier M."/>
            <person name="Klingl A."/>
            <person name="Woyke T."/>
            <person name="Ryan C.M."/>
            <person name="Banfield J.F."/>
        </authorList>
    </citation>
    <scope>NUCLEOTIDE SEQUENCE [LARGE SCALE GENOMIC DNA]</scope>
</reference>
<dbReference type="Gene3D" id="3.20.20.80">
    <property type="entry name" value="Glycosidases"/>
    <property type="match status" value="1"/>
</dbReference>
<evidence type="ECO:0000313" key="6">
    <source>
        <dbReference type="EMBL" id="PJC23634.1"/>
    </source>
</evidence>
<organism evidence="6 7">
    <name type="scientific">candidate division WWE3 bacterium CG_4_9_14_0_2_um_filter_35_11</name>
    <dbReference type="NCBI Taxonomy" id="1975077"/>
    <lineage>
        <taxon>Bacteria</taxon>
        <taxon>Katanobacteria</taxon>
    </lineage>
</organism>
<gene>
    <name evidence="6" type="ORF">CO058_02650</name>
</gene>
<evidence type="ECO:0000313" key="7">
    <source>
        <dbReference type="Proteomes" id="UP000229756"/>
    </source>
</evidence>
<dbReference type="PRINTS" id="PR00131">
    <property type="entry name" value="GLHYDRLASE1"/>
</dbReference>